<evidence type="ECO:0000313" key="2">
    <source>
        <dbReference type="EMBL" id="RDE71080.1"/>
    </source>
</evidence>
<comment type="caution">
    <text evidence="2">The sequence shown here is derived from an EMBL/GenBank/DDBJ whole genome shotgun (WGS) entry which is preliminary data.</text>
</comment>
<feature type="coiled-coil region" evidence="1">
    <location>
        <begin position="48"/>
        <end position="75"/>
    </location>
</feature>
<evidence type="ECO:0000313" key="3">
    <source>
        <dbReference type="Proteomes" id="UP000253998"/>
    </source>
</evidence>
<protein>
    <submittedName>
        <fullName evidence="2">Competence protein</fullName>
    </submittedName>
</protein>
<dbReference type="RefSeq" id="WP_111295609.1">
    <property type="nucleotide sequence ID" value="NZ_QEPM01000003.1"/>
</dbReference>
<dbReference type="AlphaFoldDB" id="A0A8B2U0Q5"/>
<sequence>MNFRQKLTETLAHWHRLHPWKQHSTLLFLGVFILSFPLQHYWQQRAHMTHMEQQLQTQRENLAHQQKLLAALKEKAATQLLTPALAAKLPPINQEIQQLAQHLQIVQSQWDFHQKPLLRLQLQGHFKDLHSFLIALLNANTELELVEWQVLQSDEANETSSIQTALLFQLNSKGN</sequence>
<dbReference type="EMBL" id="QEPM01000003">
    <property type="protein sequence ID" value="RDE71080.1"/>
    <property type="molecule type" value="Genomic_DNA"/>
</dbReference>
<name>A0A8B2U0Q5_9PAST</name>
<dbReference type="Proteomes" id="UP000253998">
    <property type="component" value="Unassembled WGS sequence"/>
</dbReference>
<proteinExistence type="predicted"/>
<gene>
    <name evidence="2" type="ORF">DPV83_05125</name>
</gene>
<organism evidence="2 3">
    <name type="scientific">Aggregatibacter segnis</name>
    <dbReference type="NCBI Taxonomy" id="739"/>
    <lineage>
        <taxon>Bacteria</taxon>
        <taxon>Pseudomonadati</taxon>
        <taxon>Pseudomonadota</taxon>
        <taxon>Gammaproteobacteria</taxon>
        <taxon>Pasteurellales</taxon>
        <taxon>Pasteurellaceae</taxon>
        <taxon>Aggregatibacter</taxon>
    </lineage>
</organism>
<reference evidence="2 3" key="1">
    <citation type="submission" date="2018-05" db="EMBL/GenBank/DDBJ databases">
        <title>Draft Genome Sequences for a Diverse set of 7 Haemophilus Species.</title>
        <authorList>
            <person name="Nichols M."/>
            <person name="Topaz N."/>
            <person name="Wang X."/>
            <person name="Wang X."/>
            <person name="Boxrud D."/>
        </authorList>
    </citation>
    <scope>NUCLEOTIDE SEQUENCE [LARGE SCALE GENOMIC DNA]</scope>
    <source>
        <strain evidence="2 3">C2001002503</strain>
    </source>
</reference>
<keyword evidence="1" id="KW-0175">Coiled coil</keyword>
<accession>A0A8B2U0Q5</accession>
<evidence type="ECO:0000256" key="1">
    <source>
        <dbReference type="SAM" id="Coils"/>
    </source>
</evidence>